<dbReference type="SUPFAM" id="SSF103515">
    <property type="entry name" value="Autotransporter"/>
    <property type="match status" value="1"/>
</dbReference>
<name>A0A376MJI5_ECOLX</name>
<dbReference type="GO" id="GO:0019867">
    <property type="term" value="C:outer membrane"/>
    <property type="evidence" value="ECO:0007669"/>
    <property type="project" value="InterPro"/>
</dbReference>
<gene>
    <name evidence="2" type="primary">ybl169_1</name>
    <name evidence="3" type="synonym">ybl169_3</name>
    <name evidence="2" type="ORF">NCTC11112_00471</name>
    <name evidence="3" type="ORF">NCTC9962_01040</name>
</gene>
<dbReference type="InterPro" id="IPR036709">
    <property type="entry name" value="Autotransporte_beta_dom_sf"/>
</dbReference>
<dbReference type="NCBIfam" id="TIGR01414">
    <property type="entry name" value="autotrans_barl"/>
    <property type="match status" value="1"/>
</dbReference>
<dbReference type="EMBL" id="UGAW01000001">
    <property type="protein sequence ID" value="STG50075.1"/>
    <property type="molecule type" value="Genomic_DNA"/>
</dbReference>
<evidence type="ECO:0000313" key="5">
    <source>
        <dbReference type="Proteomes" id="UP000254817"/>
    </source>
</evidence>
<dbReference type="PANTHER" id="PTHR12338">
    <property type="entry name" value="AUTOTRANSPORTER"/>
    <property type="match status" value="1"/>
</dbReference>
<evidence type="ECO:0000259" key="1">
    <source>
        <dbReference type="PROSITE" id="PS51208"/>
    </source>
</evidence>
<dbReference type="InterPro" id="IPR006315">
    <property type="entry name" value="OM_autotransptr_brl_dom"/>
</dbReference>
<evidence type="ECO:0000313" key="3">
    <source>
        <dbReference type="EMBL" id="STL18010.1"/>
    </source>
</evidence>
<dbReference type="Proteomes" id="UP000254052">
    <property type="component" value="Unassembled WGS sequence"/>
</dbReference>
<dbReference type="EMBL" id="UGED01000004">
    <property type="protein sequence ID" value="STL18010.1"/>
    <property type="molecule type" value="Genomic_DNA"/>
</dbReference>
<dbReference type="Pfam" id="PF03797">
    <property type="entry name" value="Autotransporter"/>
    <property type="match status" value="1"/>
</dbReference>
<accession>A0A376MJI5</accession>
<dbReference type="PROSITE" id="PS51208">
    <property type="entry name" value="AUTOTRANSPORTER"/>
    <property type="match status" value="1"/>
</dbReference>
<evidence type="ECO:0000313" key="4">
    <source>
        <dbReference type="Proteomes" id="UP000254052"/>
    </source>
</evidence>
<reference evidence="4 5" key="1">
    <citation type="submission" date="2018-06" db="EMBL/GenBank/DDBJ databases">
        <authorList>
            <consortium name="Pathogen Informatics"/>
            <person name="Doyle S."/>
        </authorList>
    </citation>
    <scope>NUCLEOTIDE SEQUENCE [LARGE SCALE GENOMIC DNA]</scope>
    <source>
        <strain evidence="2 5">NCTC11112</strain>
        <strain evidence="3 4">NCTC9962</strain>
    </source>
</reference>
<dbReference type="Gene3D" id="2.40.128.130">
    <property type="entry name" value="Autotransporter beta-domain"/>
    <property type="match status" value="1"/>
</dbReference>
<evidence type="ECO:0000313" key="2">
    <source>
        <dbReference type="EMBL" id="STG50075.1"/>
    </source>
</evidence>
<protein>
    <submittedName>
        <fullName evidence="2">Ybl169</fullName>
    </submittedName>
</protein>
<dbReference type="PANTHER" id="PTHR12338:SF5">
    <property type="entry name" value="ANTIGEN 43-RELATED"/>
    <property type="match status" value="1"/>
</dbReference>
<organism evidence="2 5">
    <name type="scientific">Escherichia coli</name>
    <dbReference type="NCBI Taxonomy" id="562"/>
    <lineage>
        <taxon>Bacteria</taxon>
        <taxon>Pseudomonadati</taxon>
        <taxon>Pseudomonadota</taxon>
        <taxon>Gammaproteobacteria</taxon>
        <taxon>Enterobacterales</taxon>
        <taxon>Enterobacteriaceae</taxon>
        <taxon>Escherichia</taxon>
    </lineage>
</organism>
<dbReference type="InterPro" id="IPR005546">
    <property type="entry name" value="Autotransporte_beta"/>
</dbReference>
<proteinExistence type="predicted"/>
<dbReference type="AlphaFoldDB" id="A0A376MJI5"/>
<sequence>MLIGGDIAQWSLNGTDRWHTGMMAGYGHNNNSTNALSTGYHSEGRMNGYTAGLYATWYANDETHNGSYLDSWLQYSWFDNHINGERLPAESWKSKGFTVSLEAGYSWKAGEFTDNYKGSHEWYVQPQLQVVRMNVKSDKYHESNGTSIENTGNGNILTRLGARTWLTSKNGKNTRYAVPFRPFVEAHWLHNSRVFGTSMNGVSIYQDGARDIGEINGGVVGMITPEVAFRADAGIQLGEHGYHNTSAMLSVEYRF</sequence>
<dbReference type="SMART" id="SM00869">
    <property type="entry name" value="Autotransporter"/>
    <property type="match status" value="1"/>
</dbReference>
<dbReference type="InterPro" id="IPR050909">
    <property type="entry name" value="Bact_Autotransporter_VF"/>
</dbReference>
<feature type="domain" description="Autotransporter" evidence="1">
    <location>
        <begin position="1"/>
        <end position="255"/>
    </location>
</feature>
<dbReference type="Proteomes" id="UP000254817">
    <property type="component" value="Unassembled WGS sequence"/>
</dbReference>